<proteinExistence type="predicted"/>
<comment type="caution">
    <text evidence="3">The sequence shown here is derived from an EMBL/GenBank/DDBJ whole genome shotgun (WGS) entry which is preliminary data.</text>
</comment>
<dbReference type="InterPro" id="IPR034756">
    <property type="entry name" value="T2SSM_b"/>
</dbReference>
<dbReference type="AlphaFoldDB" id="A0A9W6N6F0"/>
<reference evidence="3" key="2">
    <citation type="submission" date="2023-01" db="EMBL/GenBank/DDBJ databases">
        <authorList>
            <person name="Sun Q."/>
            <person name="Evtushenko L."/>
        </authorList>
    </citation>
    <scope>NUCLEOTIDE SEQUENCE</scope>
    <source>
        <strain evidence="3">VKM B-2748</strain>
    </source>
</reference>
<accession>A0A9W6N6F0</accession>
<gene>
    <name evidence="3" type="ORF">GCM10008174_19100</name>
</gene>
<feature type="signal peptide" evidence="2">
    <location>
        <begin position="1"/>
        <end position="24"/>
    </location>
</feature>
<dbReference type="RefSeq" id="WP_271200641.1">
    <property type="nucleotide sequence ID" value="NZ_BSFL01000002.1"/>
</dbReference>
<dbReference type="NCBIfam" id="NF040576">
    <property type="entry name" value="T2SS_GspM_XpsM"/>
    <property type="match status" value="1"/>
</dbReference>
<dbReference type="EMBL" id="BSFL01000002">
    <property type="protein sequence ID" value="GLK80169.1"/>
    <property type="molecule type" value="Genomic_DNA"/>
</dbReference>
<keyword evidence="2" id="KW-0732">Signal</keyword>
<dbReference type="Proteomes" id="UP001143309">
    <property type="component" value="Unassembled WGS sequence"/>
</dbReference>
<feature type="coiled-coil region" evidence="1">
    <location>
        <begin position="34"/>
        <end position="61"/>
    </location>
</feature>
<evidence type="ECO:0000313" key="4">
    <source>
        <dbReference type="Proteomes" id="UP001143309"/>
    </source>
</evidence>
<reference evidence="3" key="1">
    <citation type="journal article" date="2014" name="Int. J. Syst. Evol. Microbiol.">
        <title>Complete genome sequence of Corynebacterium casei LMG S-19264T (=DSM 44701T), isolated from a smear-ripened cheese.</title>
        <authorList>
            <consortium name="US DOE Joint Genome Institute (JGI-PGF)"/>
            <person name="Walter F."/>
            <person name="Albersmeier A."/>
            <person name="Kalinowski J."/>
            <person name="Ruckert C."/>
        </authorList>
    </citation>
    <scope>NUCLEOTIDE SEQUENCE</scope>
    <source>
        <strain evidence="3">VKM B-2748</strain>
    </source>
</reference>
<sequence>MTAPRGPLRFAALCLALATPPALAALAALNLLAARDLDDLAARQEATVASLERRVSEAESRPAVQRDGSAIYVPGATAELAKASLRRLLTDAVAASGGSVIETLDAPAPEAEDAGGERVRLRVAFDADNAGLLALMHGLETGLPLIAIERLEIRRLEAGGDGDPENPALRVGLVAAGPVRSAAP</sequence>
<name>A0A9W6N6F0_9HYPH</name>
<protein>
    <recommendedName>
        <fullName evidence="5">General secretion pathway protein GspM</fullName>
    </recommendedName>
</protein>
<keyword evidence="1" id="KW-0175">Coiled coil</keyword>
<organism evidence="3 4">
    <name type="scientific">Methylopila turkensis</name>
    <dbReference type="NCBI Taxonomy" id="1437816"/>
    <lineage>
        <taxon>Bacteria</taxon>
        <taxon>Pseudomonadati</taxon>
        <taxon>Pseudomonadota</taxon>
        <taxon>Alphaproteobacteria</taxon>
        <taxon>Hyphomicrobiales</taxon>
        <taxon>Methylopilaceae</taxon>
        <taxon>Methylopila</taxon>
    </lineage>
</organism>
<evidence type="ECO:0008006" key="5">
    <source>
        <dbReference type="Google" id="ProtNLM"/>
    </source>
</evidence>
<keyword evidence="4" id="KW-1185">Reference proteome</keyword>
<evidence type="ECO:0000313" key="3">
    <source>
        <dbReference type="EMBL" id="GLK80169.1"/>
    </source>
</evidence>
<feature type="chain" id="PRO_5040872261" description="General secretion pathway protein GspM" evidence="2">
    <location>
        <begin position="25"/>
        <end position="184"/>
    </location>
</feature>
<evidence type="ECO:0000256" key="2">
    <source>
        <dbReference type="SAM" id="SignalP"/>
    </source>
</evidence>
<dbReference type="Pfam" id="PF10741">
    <property type="entry name" value="T2SSM_b"/>
    <property type="match status" value="1"/>
</dbReference>
<evidence type="ECO:0000256" key="1">
    <source>
        <dbReference type="SAM" id="Coils"/>
    </source>
</evidence>